<evidence type="ECO:0000259" key="5">
    <source>
        <dbReference type="Pfam" id="PF25954"/>
    </source>
</evidence>
<feature type="region of interest" description="Disordered" evidence="2">
    <location>
        <begin position="320"/>
        <end position="370"/>
    </location>
</feature>
<feature type="domain" description="Multidrug resistance protein MdtA-like alpha-helical hairpin" evidence="3">
    <location>
        <begin position="110"/>
        <end position="186"/>
    </location>
</feature>
<evidence type="ECO:0000256" key="1">
    <source>
        <dbReference type="ARBA" id="ARBA00009477"/>
    </source>
</evidence>
<dbReference type="NCBIfam" id="TIGR01730">
    <property type="entry name" value="RND_mfp"/>
    <property type="match status" value="1"/>
</dbReference>
<dbReference type="InterPro" id="IPR058792">
    <property type="entry name" value="Beta-barrel_RND_2"/>
</dbReference>
<evidence type="ECO:0000259" key="3">
    <source>
        <dbReference type="Pfam" id="PF25876"/>
    </source>
</evidence>
<dbReference type="RefSeq" id="WP_394837607.1">
    <property type="nucleotide sequence ID" value="NZ_CP089929.1"/>
</dbReference>
<evidence type="ECO:0000256" key="2">
    <source>
        <dbReference type="SAM" id="MobiDB-lite"/>
    </source>
</evidence>
<comment type="similarity">
    <text evidence="1">Belongs to the membrane fusion protein (MFP) (TC 8.A.1) family.</text>
</comment>
<dbReference type="PANTHER" id="PTHR30469">
    <property type="entry name" value="MULTIDRUG RESISTANCE PROTEIN MDTA"/>
    <property type="match status" value="1"/>
</dbReference>
<dbReference type="InterPro" id="IPR006143">
    <property type="entry name" value="RND_pump_MFP"/>
</dbReference>
<feature type="domain" description="CusB-like beta-barrel" evidence="5">
    <location>
        <begin position="229"/>
        <end position="301"/>
    </location>
</feature>
<dbReference type="Pfam" id="PF25876">
    <property type="entry name" value="HH_MFP_RND"/>
    <property type="match status" value="1"/>
</dbReference>
<dbReference type="Gene3D" id="2.40.30.170">
    <property type="match status" value="1"/>
</dbReference>
<dbReference type="Gene3D" id="2.40.50.100">
    <property type="match status" value="1"/>
</dbReference>
<name>A0ABZ2LAZ0_9BACT</name>
<dbReference type="Pfam" id="PF25954">
    <property type="entry name" value="Beta-barrel_RND_2"/>
    <property type="match status" value="1"/>
</dbReference>
<feature type="region of interest" description="Disordered" evidence="2">
    <location>
        <begin position="413"/>
        <end position="435"/>
    </location>
</feature>
<evidence type="ECO:0000313" key="6">
    <source>
        <dbReference type="EMBL" id="WXB07937.1"/>
    </source>
</evidence>
<feature type="compositionally biased region" description="Low complexity" evidence="2">
    <location>
        <begin position="329"/>
        <end position="344"/>
    </location>
</feature>
<dbReference type="SUPFAM" id="SSF111369">
    <property type="entry name" value="HlyD-like secretion proteins"/>
    <property type="match status" value="1"/>
</dbReference>
<accession>A0ABZ2LAZ0</accession>
<dbReference type="PANTHER" id="PTHR30469:SF33">
    <property type="entry name" value="SLR1207 PROTEIN"/>
    <property type="match status" value="1"/>
</dbReference>
<evidence type="ECO:0000313" key="7">
    <source>
        <dbReference type="Proteomes" id="UP001374803"/>
    </source>
</evidence>
<evidence type="ECO:0000259" key="4">
    <source>
        <dbReference type="Pfam" id="PF25917"/>
    </source>
</evidence>
<feature type="compositionally biased region" description="Basic and acidic residues" evidence="2">
    <location>
        <begin position="359"/>
        <end position="370"/>
    </location>
</feature>
<dbReference type="InterPro" id="IPR058624">
    <property type="entry name" value="MdtA-like_HH"/>
</dbReference>
<protein>
    <submittedName>
        <fullName evidence="6">Efflux RND transporter periplasmic adaptor subunit</fullName>
    </submittedName>
</protein>
<reference evidence="6" key="1">
    <citation type="submission" date="2021-12" db="EMBL/GenBank/DDBJ databases">
        <title>Discovery of the Pendulisporaceae a myxobacterial family with distinct sporulation behavior and unique specialized metabolism.</title>
        <authorList>
            <person name="Garcia R."/>
            <person name="Popoff A."/>
            <person name="Bader C.D."/>
            <person name="Loehr J."/>
            <person name="Walesch S."/>
            <person name="Walt C."/>
            <person name="Boldt J."/>
            <person name="Bunk B."/>
            <person name="Haeckl F.J.F.P.J."/>
            <person name="Gunesch A.P."/>
            <person name="Birkelbach J."/>
            <person name="Nuebel U."/>
            <person name="Pietschmann T."/>
            <person name="Bach T."/>
            <person name="Mueller R."/>
        </authorList>
    </citation>
    <scope>NUCLEOTIDE SEQUENCE</scope>
    <source>
        <strain evidence="6">MSr11367</strain>
    </source>
</reference>
<proteinExistence type="inferred from homology"/>
<dbReference type="InterPro" id="IPR058625">
    <property type="entry name" value="MdtA-like_BSH"/>
</dbReference>
<dbReference type="Pfam" id="PF25917">
    <property type="entry name" value="BSH_RND"/>
    <property type="match status" value="1"/>
</dbReference>
<dbReference type="Proteomes" id="UP001374803">
    <property type="component" value="Chromosome"/>
</dbReference>
<gene>
    <name evidence="6" type="ORF">LVJ94_11930</name>
</gene>
<dbReference type="Gene3D" id="1.10.287.470">
    <property type="entry name" value="Helix hairpin bin"/>
    <property type="match status" value="1"/>
</dbReference>
<sequence>MKKIRKVVTMVIAIALLSGLAFGSWRYHEAHKEPPVVYKTAKAEKRSIVGRVTASGTLAATVTVQVGTQVSGRIKELYADFNSPVKKGQLVAKIDPLLFEAAVEQANANYLSAQADLNKSKATAMDADRQYVRAKALRDSELASQKDLETAETAAQVARASVGVSEAGLAQARAQLNQAKVNLSYTSIISPIDGTVISRSVDVGQTVAASLQAPVIFTIAEDLRKMKVDTNVAESDVGGLESNMEVYFTVDAYPGQRFKGKIGQIRNAAQTVQNVVTYDAVIEVDNTDLKLRPGMTANTTIVYAQRNDALSVPNAALRFRPPNVDADADAGPSSAEAPPASANPNGPPVPRRTRPARGTKQDGTHGDRKTLWVLRNGNAVPVRVHVGLSDGTYTEIVNGDLQEGDQPIIDATLTGKNAAPSTPSTSLPRGGGRLF</sequence>
<organism evidence="6 7">
    <name type="scientific">Pendulispora rubella</name>
    <dbReference type="NCBI Taxonomy" id="2741070"/>
    <lineage>
        <taxon>Bacteria</taxon>
        <taxon>Pseudomonadati</taxon>
        <taxon>Myxococcota</taxon>
        <taxon>Myxococcia</taxon>
        <taxon>Myxococcales</taxon>
        <taxon>Sorangiineae</taxon>
        <taxon>Pendulisporaceae</taxon>
        <taxon>Pendulispora</taxon>
    </lineage>
</organism>
<keyword evidence="7" id="KW-1185">Reference proteome</keyword>
<dbReference type="EMBL" id="CP089983">
    <property type="protein sequence ID" value="WXB07937.1"/>
    <property type="molecule type" value="Genomic_DNA"/>
</dbReference>
<feature type="domain" description="Multidrug resistance protein MdtA-like barrel-sandwich hybrid" evidence="4">
    <location>
        <begin position="63"/>
        <end position="217"/>
    </location>
</feature>